<feature type="domain" description="Gamma-glutamylcyclotransferase AIG2-like" evidence="4">
    <location>
        <begin position="4"/>
        <end position="120"/>
    </location>
</feature>
<proteinExistence type="inferred from homology"/>
<comment type="caution">
    <text evidence="5">The sequence shown here is derived from an EMBL/GenBank/DDBJ whole genome shotgun (WGS) entry which is preliminary data.</text>
</comment>
<feature type="active site" description="Proton acceptor" evidence="2">
    <location>
        <position position="82"/>
    </location>
</feature>
<dbReference type="PANTHER" id="PTHR12510">
    <property type="entry name" value="TROPONIN C-AKIN-1 PROTEIN"/>
    <property type="match status" value="1"/>
</dbReference>
<evidence type="ECO:0000256" key="3">
    <source>
        <dbReference type="RuleBase" id="RU367036"/>
    </source>
</evidence>
<evidence type="ECO:0000256" key="2">
    <source>
        <dbReference type="PIRSR" id="PIRSR639126-1"/>
    </source>
</evidence>
<dbReference type="CDD" id="cd06661">
    <property type="entry name" value="GGCT_like"/>
    <property type="match status" value="1"/>
</dbReference>
<evidence type="ECO:0000313" key="6">
    <source>
        <dbReference type="Proteomes" id="UP000494165"/>
    </source>
</evidence>
<name>A0A8S1DBA7_9INSE</name>
<dbReference type="Gene3D" id="3.10.490.10">
    <property type="entry name" value="Gamma-glutamyl cyclotransferase-like"/>
    <property type="match status" value="1"/>
</dbReference>
<reference evidence="5 6" key="1">
    <citation type="submission" date="2020-04" db="EMBL/GenBank/DDBJ databases">
        <authorList>
            <person name="Alioto T."/>
            <person name="Alioto T."/>
            <person name="Gomez Garrido J."/>
        </authorList>
    </citation>
    <scope>NUCLEOTIDE SEQUENCE [LARGE SCALE GENOMIC DNA]</scope>
</reference>
<dbReference type="GO" id="GO:0005829">
    <property type="term" value="C:cytosol"/>
    <property type="evidence" value="ECO:0007669"/>
    <property type="project" value="TreeGrafter"/>
</dbReference>
<protein>
    <recommendedName>
        <fullName evidence="3">Gamma-glutamylcyclotransferase family protein</fullName>
    </recommendedName>
</protein>
<dbReference type="EMBL" id="CADEPI010000108">
    <property type="protein sequence ID" value="CAB3375121.1"/>
    <property type="molecule type" value="Genomic_DNA"/>
</dbReference>
<dbReference type="InterPro" id="IPR036568">
    <property type="entry name" value="GGCT-like_sf"/>
</dbReference>
<dbReference type="GO" id="GO:0061929">
    <property type="term" value="F:gamma-glutamylaminecyclotransferase activity"/>
    <property type="evidence" value="ECO:0007669"/>
    <property type="project" value="InterPro"/>
</dbReference>
<dbReference type="Proteomes" id="UP000494165">
    <property type="component" value="Unassembled WGS sequence"/>
</dbReference>
<evidence type="ECO:0000259" key="4">
    <source>
        <dbReference type="Pfam" id="PF06094"/>
    </source>
</evidence>
<sequence length="159" mass="18656">MESVFVYGTLKKGEPNHDWMTEWKEGQYNFIGRAKTVEKLPLIISSRYNIPFLLDKPGFGQEVHGEVYEVDAAMVKRLDELEDHPIFYKRELRPVRLECGTERVCWIYLIQKYREDLLELPFLDDYKSNGPHGLVYGERSSRTIPGYSAMDDIQGNQKY</sequence>
<dbReference type="PANTHER" id="PTHR12510:SF4">
    <property type="entry name" value="GAMMA-GLUTAMYLAMINECYCLOTRANSFERASE"/>
    <property type="match status" value="1"/>
</dbReference>
<dbReference type="OrthoDB" id="113620at2759"/>
<organism evidence="5 6">
    <name type="scientific">Cloeon dipterum</name>
    <dbReference type="NCBI Taxonomy" id="197152"/>
    <lineage>
        <taxon>Eukaryota</taxon>
        <taxon>Metazoa</taxon>
        <taxon>Ecdysozoa</taxon>
        <taxon>Arthropoda</taxon>
        <taxon>Hexapoda</taxon>
        <taxon>Insecta</taxon>
        <taxon>Pterygota</taxon>
        <taxon>Palaeoptera</taxon>
        <taxon>Ephemeroptera</taxon>
        <taxon>Pisciforma</taxon>
        <taxon>Baetidae</taxon>
        <taxon>Cloeon</taxon>
    </lineage>
</organism>
<evidence type="ECO:0000313" key="5">
    <source>
        <dbReference type="EMBL" id="CAB3375121.1"/>
    </source>
</evidence>
<dbReference type="SUPFAM" id="SSF110857">
    <property type="entry name" value="Gamma-glutamyl cyclotransferase-like"/>
    <property type="match status" value="1"/>
</dbReference>
<gene>
    <name evidence="5" type="ORF">CLODIP_2_CD12905</name>
</gene>
<dbReference type="InterPro" id="IPR009288">
    <property type="entry name" value="AIG2-like_dom"/>
</dbReference>
<comment type="similarity">
    <text evidence="1 3">Belongs to the gamma-glutamylcyclotransferase family.</text>
</comment>
<accession>A0A8S1DBA7</accession>
<keyword evidence="6" id="KW-1185">Reference proteome</keyword>
<dbReference type="InterPro" id="IPR039126">
    <property type="entry name" value="GGACT"/>
</dbReference>
<dbReference type="AlphaFoldDB" id="A0A8S1DBA7"/>
<evidence type="ECO:0000256" key="1">
    <source>
        <dbReference type="ARBA" id="ARBA00008861"/>
    </source>
</evidence>
<dbReference type="InterPro" id="IPR013024">
    <property type="entry name" value="GGCT-like"/>
</dbReference>
<dbReference type="Pfam" id="PF06094">
    <property type="entry name" value="GGACT"/>
    <property type="match status" value="1"/>
</dbReference>